<reference evidence="2 3" key="1">
    <citation type="submission" date="2016-07" db="EMBL/GenBank/DDBJ databases">
        <title>Pervasive Adenine N6-methylation of Active Genes in Fungi.</title>
        <authorList>
            <consortium name="DOE Joint Genome Institute"/>
            <person name="Mondo S.J."/>
            <person name="Dannebaum R.O."/>
            <person name="Kuo R.C."/>
            <person name="Labutti K."/>
            <person name="Haridas S."/>
            <person name="Kuo A."/>
            <person name="Salamov A."/>
            <person name="Ahrendt S.R."/>
            <person name="Lipzen A."/>
            <person name="Sullivan W."/>
            <person name="Andreopoulos W.B."/>
            <person name="Clum A."/>
            <person name="Lindquist E."/>
            <person name="Daum C."/>
            <person name="Ramamoorthy G.K."/>
            <person name="Gryganskyi A."/>
            <person name="Culley D."/>
            <person name="Magnuson J.K."/>
            <person name="James T.Y."/>
            <person name="O'Malley M.A."/>
            <person name="Stajich J.E."/>
            <person name="Spatafora J.W."/>
            <person name="Visel A."/>
            <person name="Grigoriev I.V."/>
        </authorList>
    </citation>
    <scope>NUCLEOTIDE SEQUENCE [LARGE SCALE GENOMIC DNA]</scope>
    <source>
        <strain evidence="2 3">NRRL 1336</strain>
    </source>
</reference>
<dbReference type="SUPFAM" id="SSF53474">
    <property type="entry name" value="alpha/beta-Hydrolases"/>
    <property type="match status" value="1"/>
</dbReference>
<dbReference type="Pfam" id="PF01738">
    <property type="entry name" value="DLH"/>
    <property type="match status" value="1"/>
</dbReference>
<dbReference type="AlphaFoldDB" id="A0A1X2IMC4"/>
<dbReference type="PANTHER" id="PTHR46623">
    <property type="entry name" value="CARBOXYMETHYLENEBUTENOLIDASE-RELATED"/>
    <property type="match status" value="1"/>
</dbReference>
<dbReference type="STRING" id="90262.A0A1X2IMC4"/>
<comment type="caution">
    <text evidence="2">The sequence shown here is derived from an EMBL/GenBank/DDBJ whole genome shotgun (WGS) entry which is preliminary data.</text>
</comment>
<feature type="domain" description="Dienelactone hydrolase" evidence="1">
    <location>
        <begin position="16"/>
        <end position="243"/>
    </location>
</feature>
<sequence length="252" mass="27914">MPKTLPFPVFRFKPRTPARIQGAAIIVLQEWWGVNKQCQEHAQHLADITGAHTVIPDLYKGKVGVDAEEASHLMNNLDWRTAVNELEELTVQLKEAKFPHIGSIGFCMGGGLSLALASQLCTTKNPLQAAVTCYGTPPGELYDVRTITSVTPVQGHFGGKDTMKGFSDPVAADALEFKLKTHTTAESTIYRYPEQGHAFLNGEAWSVEQRKKLGFVAKDSDPMSDEEQVRDLAWSRINAFFVQNLSNRQQTV</sequence>
<proteinExistence type="predicted"/>
<dbReference type="OrthoDB" id="17560at2759"/>
<dbReference type="EMBL" id="MCGE01000008">
    <property type="protein sequence ID" value="ORZ18911.1"/>
    <property type="molecule type" value="Genomic_DNA"/>
</dbReference>
<dbReference type="InterPro" id="IPR051049">
    <property type="entry name" value="Dienelactone_hydrolase-like"/>
</dbReference>
<evidence type="ECO:0000313" key="3">
    <source>
        <dbReference type="Proteomes" id="UP000193560"/>
    </source>
</evidence>
<dbReference type="InterPro" id="IPR002925">
    <property type="entry name" value="Dienelactn_hydro"/>
</dbReference>
<name>A0A1X2IMC4_9FUNG</name>
<organism evidence="2 3">
    <name type="scientific">Absidia repens</name>
    <dbReference type="NCBI Taxonomy" id="90262"/>
    <lineage>
        <taxon>Eukaryota</taxon>
        <taxon>Fungi</taxon>
        <taxon>Fungi incertae sedis</taxon>
        <taxon>Mucoromycota</taxon>
        <taxon>Mucoromycotina</taxon>
        <taxon>Mucoromycetes</taxon>
        <taxon>Mucorales</taxon>
        <taxon>Cunninghamellaceae</taxon>
        <taxon>Absidia</taxon>
    </lineage>
</organism>
<keyword evidence="2" id="KW-0378">Hydrolase</keyword>
<evidence type="ECO:0000259" key="1">
    <source>
        <dbReference type="Pfam" id="PF01738"/>
    </source>
</evidence>
<protein>
    <submittedName>
        <fullName evidence="2">Dienelactone hydrolase</fullName>
    </submittedName>
</protein>
<dbReference type="PANTHER" id="PTHR46623:SF6">
    <property type="entry name" value="ALPHA_BETA-HYDROLASES SUPERFAMILY PROTEIN"/>
    <property type="match status" value="1"/>
</dbReference>
<accession>A0A1X2IMC4</accession>
<gene>
    <name evidence="2" type="ORF">BCR42DRAFT_411828</name>
</gene>
<keyword evidence="3" id="KW-1185">Reference proteome</keyword>
<evidence type="ECO:0000313" key="2">
    <source>
        <dbReference type="EMBL" id="ORZ18911.1"/>
    </source>
</evidence>
<dbReference type="Proteomes" id="UP000193560">
    <property type="component" value="Unassembled WGS sequence"/>
</dbReference>
<dbReference type="GO" id="GO:0016787">
    <property type="term" value="F:hydrolase activity"/>
    <property type="evidence" value="ECO:0007669"/>
    <property type="project" value="UniProtKB-KW"/>
</dbReference>
<dbReference type="InterPro" id="IPR029058">
    <property type="entry name" value="AB_hydrolase_fold"/>
</dbReference>
<dbReference type="Gene3D" id="3.40.50.1820">
    <property type="entry name" value="alpha/beta hydrolase"/>
    <property type="match status" value="1"/>
</dbReference>